<organism evidence="1">
    <name type="scientific">marine sediment metagenome</name>
    <dbReference type="NCBI Taxonomy" id="412755"/>
    <lineage>
        <taxon>unclassified sequences</taxon>
        <taxon>metagenomes</taxon>
        <taxon>ecological metagenomes</taxon>
    </lineage>
</organism>
<dbReference type="AlphaFoldDB" id="A0A0F9FI97"/>
<gene>
    <name evidence="1" type="ORF">LCGC14_1949210</name>
</gene>
<sequence>MSDLEGLTRRLMKKGLNKKQIILRLVNEYIDFKDIEIESATSLAKAIYEECMQSDLRSVSDPFMRYLLDINRANVTIGKQGVGCRGSGDFFVHKFLAKLSETSTKAYLGPSSLDDAGAVRLKDVNGFESKNDLIIVSKMEGIHSRLSDFPFLCGFHVILHSKFM</sequence>
<comment type="caution">
    <text evidence="1">The sequence shown here is derived from an EMBL/GenBank/DDBJ whole genome shotgun (WGS) entry which is preliminary data.</text>
</comment>
<name>A0A0F9FI97_9ZZZZ</name>
<reference evidence="1" key="1">
    <citation type="journal article" date="2015" name="Nature">
        <title>Complex archaea that bridge the gap between prokaryotes and eukaryotes.</title>
        <authorList>
            <person name="Spang A."/>
            <person name="Saw J.H."/>
            <person name="Jorgensen S.L."/>
            <person name="Zaremba-Niedzwiedzka K."/>
            <person name="Martijn J."/>
            <person name="Lind A.E."/>
            <person name="van Eijk R."/>
            <person name="Schleper C."/>
            <person name="Guy L."/>
            <person name="Ettema T.J."/>
        </authorList>
    </citation>
    <scope>NUCLEOTIDE SEQUENCE</scope>
</reference>
<dbReference type="EMBL" id="LAZR01021247">
    <property type="protein sequence ID" value="KKL85988.1"/>
    <property type="molecule type" value="Genomic_DNA"/>
</dbReference>
<protein>
    <submittedName>
        <fullName evidence="1">Uncharacterized protein</fullName>
    </submittedName>
</protein>
<accession>A0A0F9FI97</accession>
<evidence type="ECO:0000313" key="1">
    <source>
        <dbReference type="EMBL" id="KKL85988.1"/>
    </source>
</evidence>
<proteinExistence type="predicted"/>